<evidence type="ECO:0000313" key="3">
    <source>
        <dbReference type="Proteomes" id="UP000183567"/>
    </source>
</evidence>
<name>A0A1J8QRI4_9AGAM</name>
<accession>A0A1J8QRI4</accession>
<dbReference type="AlphaFoldDB" id="A0A1J8QRI4"/>
<comment type="caution">
    <text evidence="2">The sequence shown here is derived from an EMBL/GenBank/DDBJ whole genome shotgun (WGS) entry which is preliminary data.</text>
</comment>
<keyword evidence="3" id="KW-1185">Reference proteome</keyword>
<dbReference type="Pfam" id="PF00400">
    <property type="entry name" value="WD40"/>
    <property type="match status" value="2"/>
</dbReference>
<feature type="repeat" description="WD" evidence="1">
    <location>
        <begin position="9"/>
        <end position="50"/>
    </location>
</feature>
<sequence length="95" mass="10669">MLADPGFHWYGRSGCIFTLAVNSTGTLVACASDDNHVRLWWLSDQQLTAVFKTTDKVYCVTFSADGKHIFNGGDDKKISERTIPQHDYLEDALKE</sequence>
<dbReference type="SMART" id="SM00320">
    <property type="entry name" value="WD40"/>
    <property type="match status" value="2"/>
</dbReference>
<reference evidence="2 3" key="1">
    <citation type="submission" date="2016-03" db="EMBL/GenBank/DDBJ databases">
        <title>Comparative genomics of the ectomycorrhizal sister species Rhizopogon vinicolor and Rhizopogon vesiculosus (Basidiomycota: Boletales) reveals a divergence of the mating type B locus.</title>
        <authorList>
            <person name="Mujic A.B."/>
            <person name="Kuo A."/>
            <person name="Tritt A."/>
            <person name="Lipzen A."/>
            <person name="Chen C."/>
            <person name="Johnson J."/>
            <person name="Sharma A."/>
            <person name="Barry K."/>
            <person name="Grigoriev I.V."/>
            <person name="Spatafora J.W."/>
        </authorList>
    </citation>
    <scope>NUCLEOTIDE SEQUENCE [LARGE SCALE GENOMIC DNA]</scope>
    <source>
        <strain evidence="2 3">AM-OR11-056</strain>
    </source>
</reference>
<dbReference type="Proteomes" id="UP000183567">
    <property type="component" value="Unassembled WGS sequence"/>
</dbReference>
<dbReference type="PROSITE" id="PS50082">
    <property type="entry name" value="WD_REPEATS_2"/>
    <property type="match status" value="1"/>
</dbReference>
<dbReference type="EMBL" id="LVVM01002721">
    <property type="protein sequence ID" value="OJA16048.1"/>
    <property type="molecule type" value="Genomic_DNA"/>
</dbReference>
<dbReference type="OrthoDB" id="2690379at2759"/>
<evidence type="ECO:0000256" key="1">
    <source>
        <dbReference type="PROSITE-ProRule" id="PRU00221"/>
    </source>
</evidence>
<evidence type="ECO:0000313" key="2">
    <source>
        <dbReference type="EMBL" id="OJA16048.1"/>
    </source>
</evidence>
<dbReference type="Gene3D" id="2.130.10.10">
    <property type="entry name" value="YVTN repeat-like/Quinoprotein amine dehydrogenase"/>
    <property type="match status" value="1"/>
</dbReference>
<proteinExistence type="predicted"/>
<keyword evidence="1" id="KW-0853">WD repeat</keyword>
<dbReference type="InterPro" id="IPR001680">
    <property type="entry name" value="WD40_rpt"/>
</dbReference>
<dbReference type="InterPro" id="IPR015943">
    <property type="entry name" value="WD40/YVTN_repeat-like_dom_sf"/>
</dbReference>
<gene>
    <name evidence="2" type="ORF">AZE42_05486</name>
</gene>
<protein>
    <submittedName>
        <fullName evidence="2">Uncharacterized protein</fullName>
    </submittedName>
</protein>
<dbReference type="SUPFAM" id="SSF50978">
    <property type="entry name" value="WD40 repeat-like"/>
    <property type="match status" value="1"/>
</dbReference>
<organism evidence="2 3">
    <name type="scientific">Rhizopogon vesiculosus</name>
    <dbReference type="NCBI Taxonomy" id="180088"/>
    <lineage>
        <taxon>Eukaryota</taxon>
        <taxon>Fungi</taxon>
        <taxon>Dikarya</taxon>
        <taxon>Basidiomycota</taxon>
        <taxon>Agaricomycotina</taxon>
        <taxon>Agaricomycetes</taxon>
        <taxon>Agaricomycetidae</taxon>
        <taxon>Boletales</taxon>
        <taxon>Suillineae</taxon>
        <taxon>Rhizopogonaceae</taxon>
        <taxon>Rhizopogon</taxon>
    </lineage>
</organism>
<dbReference type="InterPro" id="IPR036322">
    <property type="entry name" value="WD40_repeat_dom_sf"/>
</dbReference>